<keyword evidence="2 7" id="KW-0132">Cell division</keyword>
<name>A0A8C9V345_SCLFO</name>
<evidence type="ECO:0000256" key="4">
    <source>
        <dbReference type="ARBA" id="ARBA00023067"/>
    </source>
</evidence>
<dbReference type="FunFam" id="1.25.10.10:FF:000613">
    <property type="entry name" value="Condensin-2 complex subunit D3"/>
    <property type="match status" value="1"/>
</dbReference>
<dbReference type="InterPro" id="IPR016024">
    <property type="entry name" value="ARM-type_fold"/>
</dbReference>
<dbReference type="PANTHER" id="PTHR14222">
    <property type="entry name" value="CONDENSIN"/>
    <property type="match status" value="1"/>
</dbReference>
<dbReference type="Gene3D" id="1.25.10.10">
    <property type="entry name" value="Leucine-rich Repeat Variant"/>
    <property type="match status" value="3"/>
</dbReference>
<feature type="domain" description="Condensin complex subunit 1 C-terminal" evidence="9">
    <location>
        <begin position="943"/>
        <end position="1112"/>
    </location>
</feature>
<dbReference type="GO" id="GO:0000779">
    <property type="term" value="C:condensed chromosome, centromeric region"/>
    <property type="evidence" value="ECO:0007669"/>
    <property type="project" value="UniProtKB-UniRule"/>
</dbReference>
<comment type="subunit">
    <text evidence="7">Component of the condensin-2 complex.</text>
</comment>
<dbReference type="GO" id="GO:0007076">
    <property type="term" value="P:mitotic chromosome condensation"/>
    <property type="evidence" value="ECO:0007669"/>
    <property type="project" value="UniProtKB-UniRule"/>
</dbReference>
<dbReference type="GO" id="GO:0005634">
    <property type="term" value="C:nucleus"/>
    <property type="evidence" value="ECO:0007669"/>
    <property type="project" value="UniProtKB-SubCell"/>
</dbReference>
<dbReference type="OrthoDB" id="10263978at2759"/>
<evidence type="ECO:0000256" key="6">
    <source>
        <dbReference type="ARBA" id="ARBA00023306"/>
    </source>
</evidence>
<dbReference type="Ensembl" id="ENSSFOT00015017179.2">
    <property type="protein sequence ID" value="ENSSFOP00015016989.1"/>
    <property type="gene ID" value="ENSSFOG00015010937.2"/>
</dbReference>
<dbReference type="GO" id="GO:0051301">
    <property type="term" value="P:cell division"/>
    <property type="evidence" value="ECO:0007669"/>
    <property type="project" value="UniProtKB-UniRule"/>
</dbReference>
<organism evidence="10 11">
    <name type="scientific">Scleropages formosus</name>
    <name type="common">Asian bonytongue</name>
    <name type="synonym">Osteoglossum formosum</name>
    <dbReference type="NCBI Taxonomy" id="113540"/>
    <lineage>
        <taxon>Eukaryota</taxon>
        <taxon>Metazoa</taxon>
        <taxon>Chordata</taxon>
        <taxon>Craniata</taxon>
        <taxon>Vertebrata</taxon>
        <taxon>Euteleostomi</taxon>
        <taxon>Actinopterygii</taxon>
        <taxon>Neopterygii</taxon>
        <taxon>Teleostei</taxon>
        <taxon>Osteoglossocephala</taxon>
        <taxon>Osteoglossomorpha</taxon>
        <taxon>Osteoglossiformes</taxon>
        <taxon>Osteoglossidae</taxon>
        <taxon>Scleropages</taxon>
    </lineage>
</organism>
<dbReference type="InterPro" id="IPR026971">
    <property type="entry name" value="CND1/NCAPD3"/>
</dbReference>
<keyword evidence="3 7" id="KW-0498">Mitosis</keyword>
<dbReference type="KEGG" id="sfm:108936212"/>
<dbReference type="Proteomes" id="UP000694397">
    <property type="component" value="Chromosome 4"/>
</dbReference>
<dbReference type="RefSeq" id="XP_018610948.1">
    <property type="nucleotide sequence ID" value="XM_018755432.2"/>
</dbReference>
<dbReference type="GO" id="GO:0010032">
    <property type="term" value="P:meiotic chromosome condensation"/>
    <property type="evidence" value="ECO:0007669"/>
    <property type="project" value="TreeGrafter"/>
</dbReference>
<reference evidence="10" key="2">
    <citation type="submission" date="2025-08" db="UniProtKB">
        <authorList>
            <consortium name="Ensembl"/>
        </authorList>
    </citation>
    <scope>IDENTIFICATION</scope>
</reference>
<dbReference type="SUPFAM" id="SSF48371">
    <property type="entry name" value="ARM repeat"/>
    <property type="match status" value="1"/>
</dbReference>
<keyword evidence="6 7" id="KW-0131">Cell cycle</keyword>
<evidence type="ECO:0000313" key="11">
    <source>
        <dbReference type="Proteomes" id="UP000694397"/>
    </source>
</evidence>
<proteinExistence type="predicted"/>
<gene>
    <name evidence="10" type="primary">NCAPD3</name>
    <name evidence="10" type="synonym">ncapd3</name>
</gene>
<dbReference type="InterPro" id="IPR012371">
    <property type="entry name" value="NCAPD3"/>
</dbReference>
<accession>A0A8C9V345</accession>
<keyword evidence="4 7" id="KW-0226">DNA condensation</keyword>
<dbReference type="InterPro" id="IPR032682">
    <property type="entry name" value="Cnd1_C"/>
</dbReference>
<dbReference type="PANTHER" id="PTHR14222:SF1">
    <property type="entry name" value="CONDENSIN-2 COMPLEX SUBUNIT D3"/>
    <property type="match status" value="1"/>
</dbReference>
<dbReference type="Pfam" id="PF12717">
    <property type="entry name" value="Cnd1"/>
    <property type="match status" value="1"/>
</dbReference>
<sequence length="1455" mass="162734">MEFVSALELLKIKSISEVWVTAVWDVEFMDAEPLDPGIEEEILSLGPQAFSTLHTHLLCFATDSDSRAESLWAVLGENGVSTSALVAVLSHFIIAIRSKTNTLNQRLCALQAASLYLLLLGVPGSVANKVFHPVVFDTCLGLLKKCWPQDAGKKRKQDSFKSSQADSKARKRSKPPRKDDEELEMDEFEEEDQGEEIFLSGQELLALKKAMVSLVKTLLTFLTKFSLKGKPQCVQNCAQVFTELTAIEPVPGHLSFASETNINDTESLPELAYHGLRLLCSPKHGEGNETVQQVFHRLLYVILMMNGENSSRPTPLVPTQAVLAAKGRAVRFVSHIVDELKEAVLPTLRILLQHICAQTVDKAEYRSSGAQAVLQLLAKMPCAEYASFIKWLYGFSLHSKVAYRMFALDVVMALIEQPERQPEVSLPAELVPYLQHRFLIQVMVFGRRSDRAPTVRAHALACLAQCLELQSPSTAESIQELFSTISPQTVLEAEGCEFTNNIQDTNIQRTGMNFKTIEMTGKTDITTFDSKETISLLKRRSSDEKSNVRKSALQAVMSLLKHNVIPCSQENLFILSDRCRDPAVSVKKKALQCLMDLLLALPGSSLVQKAWLRGVVPAVIDSESSVQEKAAECLEQAILSQIKSYNSYREQDISQKLAWDLLLLLCGENQDLGRYFSKAFAIWSKQNKFSSTFVNNLISHTEAEHAPAAWLLLSKVAGSCPRLNYSKILDAWDEMIRKTNVTVSTSCHILCVIGEIARHLNEETKSRIVGDIMKWLKSFELPLEVIGACVETLVQLVWAKAVVDTQRSLNKYCGELVSISESFLSSVILSEDGQQNFNEDLVVKHLYTLGVAALQCPAMVGKRIFLLVQSILASNVELPSADVNKELPATQPVPQFKPSSMPTVIRAHAFVTLGKLCLQNEDLAKRCIPALARELEVSTEVPVRSNVVMVMCDLCVRYTTMVDRYIPNISACLKDEEPIIRQQTLILLTNLLQEEFVKWKGSLFFRFVVVLVDPEPSIASLCEFCLIHLLLKRNPVMFSQHFIECIFHFNCYEKHDKYNKFLQTASEKARFSLQGAKNKEKRMKLYKFLLEHFTDEQRFNITNKISQNILASFVDGVLPLDTAGAELLSDTFDVLSLKEIKLSAMCNPVDRDEQMEDEPMAMAMANAVMQVAQKKLISQVQKRNFIENVIPIIISLKAMLEKNRFPVLRDLMTYLKVMMQDYRSEVKEFFAADEQLAAELEYDMKRFQKEQEMVQQLANSTITEAVPVAAAGHAVTTESASASTCASPAARAGPRSQSVFATPQPPCLTPQIFLSPKTVGVQNRRQTLSTTEVLTKARRSVDRHGLHRCHLGLAGDENKTPLNESAILKQQLHLSSYTEGSAVGNRAISTPQRSMSEVTFGEGVSAIFSAHRTEPKDFGNTDNVLFLMSPDKPTIPPRQWNVESPLLRKGRKQRL</sequence>
<feature type="compositionally biased region" description="Acidic residues" evidence="8">
    <location>
        <begin position="181"/>
        <end position="194"/>
    </location>
</feature>
<evidence type="ECO:0000256" key="7">
    <source>
        <dbReference type="PIRNR" id="PIRNR036508"/>
    </source>
</evidence>
<evidence type="ECO:0000313" key="10">
    <source>
        <dbReference type="Ensembl" id="ENSSFOP00015016989.1"/>
    </source>
</evidence>
<dbReference type="GeneTree" id="ENSGT00940000153566"/>
<dbReference type="CTD" id="23310"/>
<feature type="region of interest" description="Disordered" evidence="8">
    <location>
        <begin position="154"/>
        <end position="194"/>
    </location>
</feature>
<evidence type="ECO:0000256" key="3">
    <source>
        <dbReference type="ARBA" id="ARBA00022776"/>
    </source>
</evidence>
<evidence type="ECO:0000256" key="5">
    <source>
        <dbReference type="ARBA" id="ARBA00023242"/>
    </source>
</evidence>
<dbReference type="GO" id="GO:0000796">
    <property type="term" value="C:condensin complex"/>
    <property type="evidence" value="ECO:0007669"/>
    <property type="project" value="UniProtKB-UniRule"/>
</dbReference>
<dbReference type="GeneID" id="108936212"/>
<protein>
    <recommendedName>
        <fullName evidence="7">Condensin-2 complex subunit D3</fullName>
    </recommendedName>
</protein>
<evidence type="ECO:0000256" key="2">
    <source>
        <dbReference type="ARBA" id="ARBA00022618"/>
    </source>
</evidence>
<keyword evidence="11" id="KW-1185">Reference proteome</keyword>
<reference evidence="10" key="3">
    <citation type="submission" date="2025-09" db="UniProtKB">
        <authorList>
            <consortium name="Ensembl"/>
        </authorList>
    </citation>
    <scope>IDENTIFICATION</scope>
</reference>
<evidence type="ECO:0000256" key="8">
    <source>
        <dbReference type="SAM" id="MobiDB-lite"/>
    </source>
</evidence>
<dbReference type="PIRSF" id="PIRSF036508">
    <property type="entry name" value="Condns_HCP-6"/>
    <property type="match status" value="1"/>
</dbReference>
<evidence type="ECO:0000259" key="9">
    <source>
        <dbReference type="Pfam" id="PF12717"/>
    </source>
</evidence>
<reference evidence="10 11" key="1">
    <citation type="submission" date="2019-04" db="EMBL/GenBank/DDBJ databases">
        <authorList>
            <consortium name="Wellcome Sanger Institute Data Sharing"/>
        </authorList>
    </citation>
    <scope>NUCLEOTIDE SEQUENCE [LARGE SCALE GENOMIC DNA]</scope>
</reference>
<dbReference type="GO" id="GO:0042393">
    <property type="term" value="F:histone binding"/>
    <property type="evidence" value="ECO:0007669"/>
    <property type="project" value="TreeGrafter"/>
</dbReference>
<comment type="subcellular location">
    <subcellularLocation>
        <location evidence="1 7">Nucleus</location>
    </subcellularLocation>
</comment>
<feature type="region of interest" description="Disordered" evidence="8">
    <location>
        <begin position="1434"/>
        <end position="1455"/>
    </location>
</feature>
<evidence type="ECO:0000256" key="1">
    <source>
        <dbReference type="ARBA" id="ARBA00004123"/>
    </source>
</evidence>
<comment type="function">
    <text evidence="7">Regulatory subunit of the condensin-2 complex, a complex which establishes mitotic chromosome architecture and is involved in physical rigidity of the chromatid axis.</text>
</comment>
<dbReference type="InterPro" id="IPR011989">
    <property type="entry name" value="ARM-like"/>
</dbReference>
<keyword evidence="5 7" id="KW-0539">Nucleus</keyword>
<dbReference type="FunFam" id="1.25.10.10:FF:000345">
    <property type="entry name" value="Condensin-2 complex subunit D3"/>
    <property type="match status" value="1"/>
</dbReference>